<accession>A0A8E2EAA5</accession>
<dbReference type="Proteomes" id="UP000250266">
    <property type="component" value="Unassembled WGS sequence"/>
</dbReference>
<feature type="domain" description="Heterokaryon incompatibility" evidence="1">
    <location>
        <begin position="52"/>
        <end position="224"/>
    </location>
</feature>
<evidence type="ECO:0000259" key="1">
    <source>
        <dbReference type="Pfam" id="PF06985"/>
    </source>
</evidence>
<dbReference type="OrthoDB" id="2157530at2759"/>
<dbReference type="InterPro" id="IPR010730">
    <property type="entry name" value="HET"/>
</dbReference>
<reference evidence="2 3" key="1">
    <citation type="journal article" date="2016" name="Nat. Commun.">
        <title>Ectomycorrhizal ecology is imprinted in the genome of the dominant symbiotic fungus Cenococcum geophilum.</title>
        <authorList>
            <consortium name="DOE Joint Genome Institute"/>
            <person name="Peter M."/>
            <person name="Kohler A."/>
            <person name="Ohm R.A."/>
            <person name="Kuo A."/>
            <person name="Krutzmann J."/>
            <person name="Morin E."/>
            <person name="Arend M."/>
            <person name="Barry K.W."/>
            <person name="Binder M."/>
            <person name="Choi C."/>
            <person name="Clum A."/>
            <person name="Copeland A."/>
            <person name="Grisel N."/>
            <person name="Haridas S."/>
            <person name="Kipfer T."/>
            <person name="LaButti K."/>
            <person name="Lindquist E."/>
            <person name="Lipzen A."/>
            <person name="Maire R."/>
            <person name="Meier B."/>
            <person name="Mihaltcheva S."/>
            <person name="Molinier V."/>
            <person name="Murat C."/>
            <person name="Poggeler S."/>
            <person name="Quandt C.A."/>
            <person name="Sperisen C."/>
            <person name="Tritt A."/>
            <person name="Tisserant E."/>
            <person name="Crous P.W."/>
            <person name="Henrissat B."/>
            <person name="Nehls U."/>
            <person name="Egli S."/>
            <person name="Spatafora J.W."/>
            <person name="Grigoriev I.V."/>
            <person name="Martin F.M."/>
        </authorList>
    </citation>
    <scope>NUCLEOTIDE SEQUENCE [LARGE SCALE GENOMIC DNA]</scope>
    <source>
        <strain evidence="2 3">CBS 459.81</strain>
    </source>
</reference>
<dbReference type="Pfam" id="PF06985">
    <property type="entry name" value="HET"/>
    <property type="match status" value="1"/>
</dbReference>
<dbReference type="PANTHER" id="PTHR24148">
    <property type="entry name" value="ANKYRIN REPEAT DOMAIN-CONTAINING PROTEIN 39 HOMOLOG-RELATED"/>
    <property type="match status" value="1"/>
</dbReference>
<dbReference type="Pfam" id="PF26639">
    <property type="entry name" value="Het-6_barrel"/>
    <property type="match status" value="1"/>
</dbReference>
<dbReference type="PANTHER" id="PTHR24148:SF73">
    <property type="entry name" value="HET DOMAIN PROTEIN (AFU_ORTHOLOGUE AFUA_8G01020)"/>
    <property type="match status" value="1"/>
</dbReference>
<gene>
    <name evidence="2" type="ORF">K432DRAFT_382526</name>
</gene>
<proteinExistence type="predicted"/>
<name>A0A8E2EAA5_9PEZI</name>
<sequence length="623" mass="71223">MVYEYRHLHPQNREIRLLRLVSQEGRNGDSENGPEIIQATLEHASLEDKPDYIALSYTWGDPNRTKPILLDGTPVEVTENLVAALRWLIRDDISALWIDAVCINQRDNEEKSWQVQQMRDVYQRAKAVIIWLGPGADDSEYALGAMSNIAERTVDPSKPFDWGDIWRALAQEASDDTNSFRNTTLERVFSDLGIAREGILLTPIAPWFALLKRQWWHRVWVMQEIAVADEFWFTCGDNTLYGRKMQIALDLFRHYYLHVMTSKPVDPSEWSPAAKELLAHEFDLRPWVMMDNWHKSEDNDRTLLTILHKAMLPPERRMEATNPRDFIYALLGIASDAESLGISPDYSKSCQDVYTDVAHKLIENGQIVALSYCQLPKGLPDLPSWVPDWPNLRHHPLQPPWTSGEKSKGLKRFAAAADTTVCCSFRFRKGSSYASPAISGYRVDNIRQLGRIWTDLPPTAKDLEPHDHPYMQWLLDITDMAESSPSMYETQEARAEAVWRTALTDKDPSQEGMLGKAGISPLDTFHELLKGQLYDRVHFNCLGIMEGVRKGRRSFKTKRGYIGLGPEAMRPGDLVVIFKGAEVPYVIREVQNGFRLIGEAYIHGLMYGEFLKGLMCEELFVLL</sequence>
<evidence type="ECO:0000313" key="2">
    <source>
        <dbReference type="EMBL" id="OCK80109.1"/>
    </source>
</evidence>
<dbReference type="AlphaFoldDB" id="A0A8E2EAA5"/>
<organism evidence="2 3">
    <name type="scientific">Lepidopterella palustris CBS 459.81</name>
    <dbReference type="NCBI Taxonomy" id="1314670"/>
    <lineage>
        <taxon>Eukaryota</taxon>
        <taxon>Fungi</taxon>
        <taxon>Dikarya</taxon>
        <taxon>Ascomycota</taxon>
        <taxon>Pezizomycotina</taxon>
        <taxon>Dothideomycetes</taxon>
        <taxon>Pleosporomycetidae</taxon>
        <taxon>Mytilinidiales</taxon>
        <taxon>Argynnaceae</taxon>
        <taxon>Lepidopterella</taxon>
    </lineage>
</organism>
<protein>
    <submittedName>
        <fullName evidence="2">HET-domain-containing protein</fullName>
    </submittedName>
</protein>
<keyword evidence="3" id="KW-1185">Reference proteome</keyword>
<dbReference type="InterPro" id="IPR052895">
    <property type="entry name" value="HetReg/Transcr_Mod"/>
</dbReference>
<dbReference type="EMBL" id="KV744974">
    <property type="protein sequence ID" value="OCK80109.1"/>
    <property type="molecule type" value="Genomic_DNA"/>
</dbReference>
<evidence type="ECO:0000313" key="3">
    <source>
        <dbReference type="Proteomes" id="UP000250266"/>
    </source>
</evidence>